<evidence type="ECO:0000256" key="5">
    <source>
        <dbReference type="ARBA" id="ARBA00022989"/>
    </source>
</evidence>
<comment type="caution">
    <text evidence="10">The sequence shown here is derived from an EMBL/GenBank/DDBJ whole genome shotgun (WGS) entry which is preliminary data.</text>
</comment>
<dbReference type="Proteomes" id="UP001202827">
    <property type="component" value="Unassembled WGS sequence"/>
</dbReference>
<evidence type="ECO:0000256" key="7">
    <source>
        <dbReference type="ARBA" id="ARBA00038032"/>
    </source>
</evidence>
<evidence type="ECO:0000313" key="11">
    <source>
        <dbReference type="Proteomes" id="UP001202827"/>
    </source>
</evidence>
<feature type="transmembrane region" description="Helical" evidence="9">
    <location>
        <begin position="6"/>
        <end position="25"/>
    </location>
</feature>
<keyword evidence="2" id="KW-0813">Transport</keyword>
<keyword evidence="6 9" id="KW-0472">Membrane</keyword>
<proteinExistence type="inferred from homology"/>
<accession>A0ABT0IL02</accession>
<feature type="transmembrane region" description="Helical" evidence="9">
    <location>
        <begin position="61"/>
        <end position="82"/>
    </location>
</feature>
<reference evidence="10 11" key="1">
    <citation type="submission" date="2022-04" db="EMBL/GenBank/DDBJ databases">
        <title>Rhizobium coralii sp. nov., isolated from coral Turbinaria peltata.</title>
        <authorList>
            <person name="Sun H."/>
        </authorList>
    </citation>
    <scope>NUCLEOTIDE SEQUENCE [LARGE SCALE GENOMIC DNA]</scope>
    <source>
        <strain evidence="10 11">NTR19</strain>
    </source>
</reference>
<evidence type="ECO:0000256" key="3">
    <source>
        <dbReference type="ARBA" id="ARBA00022475"/>
    </source>
</evidence>
<feature type="transmembrane region" description="Helical" evidence="9">
    <location>
        <begin position="89"/>
        <end position="108"/>
    </location>
</feature>
<dbReference type="InterPro" id="IPR037185">
    <property type="entry name" value="EmrE-like"/>
</dbReference>
<dbReference type="InterPro" id="IPR045324">
    <property type="entry name" value="Small_multidrug_res"/>
</dbReference>
<name>A0ABT0IL02_9HYPH</name>
<evidence type="ECO:0000256" key="6">
    <source>
        <dbReference type="ARBA" id="ARBA00023136"/>
    </source>
</evidence>
<evidence type="ECO:0000256" key="4">
    <source>
        <dbReference type="ARBA" id="ARBA00022692"/>
    </source>
</evidence>
<evidence type="ECO:0000313" key="10">
    <source>
        <dbReference type="EMBL" id="MCK8778509.1"/>
    </source>
</evidence>
<dbReference type="PANTHER" id="PTHR30561">
    <property type="entry name" value="SMR FAMILY PROTON-DEPENDENT DRUG EFFLUX TRANSPORTER SUGE"/>
    <property type="match status" value="1"/>
</dbReference>
<evidence type="ECO:0000256" key="8">
    <source>
        <dbReference type="RuleBase" id="RU003942"/>
    </source>
</evidence>
<dbReference type="EMBL" id="JALPRY010000001">
    <property type="protein sequence ID" value="MCK8778509.1"/>
    <property type="molecule type" value="Genomic_DNA"/>
</dbReference>
<dbReference type="Gene3D" id="1.10.3730.20">
    <property type="match status" value="1"/>
</dbReference>
<comment type="subcellular location">
    <subcellularLocation>
        <location evidence="1 8">Cell membrane</location>
        <topology evidence="1 8">Multi-pass membrane protein</topology>
    </subcellularLocation>
</comment>
<keyword evidence="4 8" id="KW-0812">Transmembrane</keyword>
<protein>
    <submittedName>
        <fullName evidence="10">SMR family transporter</fullName>
    </submittedName>
</protein>
<comment type="similarity">
    <text evidence="7 8">Belongs to the drug/metabolite transporter (DMT) superfamily. Small multidrug resistance (SMR) (TC 2.A.7.1) family.</text>
</comment>
<dbReference type="SUPFAM" id="SSF103481">
    <property type="entry name" value="Multidrug resistance efflux transporter EmrE"/>
    <property type="match status" value="1"/>
</dbReference>
<feature type="transmembrane region" description="Helical" evidence="9">
    <location>
        <begin position="37"/>
        <end position="55"/>
    </location>
</feature>
<gene>
    <name evidence="10" type="ORF">M0654_00800</name>
</gene>
<keyword evidence="11" id="KW-1185">Reference proteome</keyword>
<sequence>MNTALVTYVSLGTAIALEVIGTTFLQQSQQFTRLVPTMLMALCYGAAFYLLSIALRVMPMGIVYAIWSGLGIVLISGVGLVVFRQKLDLAAMIGLGLIIAGVVVVNVFSKTVGH</sequence>
<dbReference type="InterPro" id="IPR000390">
    <property type="entry name" value="Small_drug/metabolite_transptr"/>
</dbReference>
<organism evidence="10 11">
    <name type="scientific">Neorhizobium turbinariae</name>
    <dbReference type="NCBI Taxonomy" id="2937795"/>
    <lineage>
        <taxon>Bacteria</taxon>
        <taxon>Pseudomonadati</taxon>
        <taxon>Pseudomonadota</taxon>
        <taxon>Alphaproteobacteria</taxon>
        <taxon>Hyphomicrobiales</taxon>
        <taxon>Rhizobiaceae</taxon>
        <taxon>Rhizobium/Agrobacterium group</taxon>
        <taxon>Neorhizobium</taxon>
    </lineage>
</organism>
<dbReference type="PANTHER" id="PTHR30561:SF1">
    <property type="entry name" value="MULTIDRUG TRANSPORTER EMRE"/>
    <property type="match status" value="1"/>
</dbReference>
<keyword evidence="3" id="KW-1003">Cell membrane</keyword>
<evidence type="ECO:0000256" key="2">
    <source>
        <dbReference type="ARBA" id="ARBA00022448"/>
    </source>
</evidence>
<evidence type="ECO:0000256" key="1">
    <source>
        <dbReference type="ARBA" id="ARBA00004651"/>
    </source>
</evidence>
<keyword evidence="5 9" id="KW-1133">Transmembrane helix</keyword>
<dbReference type="Pfam" id="PF00893">
    <property type="entry name" value="Multi_Drug_Res"/>
    <property type="match status" value="1"/>
</dbReference>
<evidence type="ECO:0000256" key="9">
    <source>
        <dbReference type="SAM" id="Phobius"/>
    </source>
</evidence>